<dbReference type="SUPFAM" id="SSF53335">
    <property type="entry name" value="S-adenosyl-L-methionine-dependent methyltransferases"/>
    <property type="match status" value="1"/>
</dbReference>
<gene>
    <name evidence="2" type="ORF">QWZ03_14850</name>
</gene>
<reference evidence="2" key="2">
    <citation type="submission" date="2023-06" db="EMBL/GenBank/DDBJ databases">
        <authorList>
            <person name="Lucena T."/>
            <person name="Sun Q."/>
        </authorList>
    </citation>
    <scope>NUCLEOTIDE SEQUENCE</scope>
    <source>
        <strain evidence="2">CECT 7703</strain>
    </source>
</reference>
<evidence type="ECO:0000259" key="1">
    <source>
        <dbReference type="Pfam" id="PF08241"/>
    </source>
</evidence>
<dbReference type="Pfam" id="PF08241">
    <property type="entry name" value="Methyltransf_11"/>
    <property type="match status" value="1"/>
</dbReference>
<dbReference type="Proteomes" id="UP001180081">
    <property type="component" value="Unassembled WGS sequence"/>
</dbReference>
<proteinExistence type="predicted"/>
<name>A0ABT8B7P3_9NEIS</name>
<reference evidence="2" key="1">
    <citation type="journal article" date="2014" name="Int. J. Syst. Evol. Microbiol.">
        <title>Complete genome of a new Firmicutes species belonging to the dominant human colonic microbiota ('Ruminococcus bicirculans') reveals two chromosomes and a selective capacity to utilize plant glucans.</title>
        <authorList>
            <consortium name="NISC Comparative Sequencing Program"/>
            <person name="Wegmann U."/>
            <person name="Louis P."/>
            <person name="Goesmann A."/>
            <person name="Henrissat B."/>
            <person name="Duncan S.H."/>
            <person name="Flint H.J."/>
        </authorList>
    </citation>
    <scope>NUCLEOTIDE SEQUENCE</scope>
    <source>
        <strain evidence="2">CECT 7703</strain>
    </source>
</reference>
<dbReference type="RefSeq" id="WP_290333433.1">
    <property type="nucleotide sequence ID" value="NZ_JAUFPU010000018.1"/>
</dbReference>
<dbReference type="Gene3D" id="3.40.50.150">
    <property type="entry name" value="Vaccinia Virus protein VP39"/>
    <property type="match status" value="1"/>
</dbReference>
<accession>A0ABT8B7P3</accession>
<keyword evidence="3" id="KW-1185">Reference proteome</keyword>
<keyword evidence="2" id="KW-0808">Transferase</keyword>
<protein>
    <submittedName>
        <fullName evidence="2">Methyltransferase domain-containing protein</fullName>
    </submittedName>
</protein>
<feature type="domain" description="Methyltransferase type 11" evidence="1">
    <location>
        <begin position="70"/>
        <end position="158"/>
    </location>
</feature>
<comment type="caution">
    <text evidence="2">The sequence shown here is derived from an EMBL/GenBank/DDBJ whole genome shotgun (WGS) entry which is preliminary data.</text>
</comment>
<keyword evidence="2" id="KW-0489">Methyltransferase</keyword>
<dbReference type="EMBL" id="JAUFPU010000018">
    <property type="protein sequence ID" value="MDN3578044.1"/>
    <property type="molecule type" value="Genomic_DNA"/>
</dbReference>
<dbReference type="GO" id="GO:0032259">
    <property type="term" value="P:methylation"/>
    <property type="evidence" value="ECO:0007669"/>
    <property type="project" value="UniProtKB-KW"/>
</dbReference>
<dbReference type="InterPro" id="IPR013216">
    <property type="entry name" value="Methyltransf_11"/>
</dbReference>
<evidence type="ECO:0000313" key="2">
    <source>
        <dbReference type="EMBL" id="MDN3578044.1"/>
    </source>
</evidence>
<dbReference type="InterPro" id="IPR029063">
    <property type="entry name" value="SAM-dependent_MTases_sf"/>
</dbReference>
<sequence>MQTLTPLTLEARQFPFPLNVYAELLQLQTGHIDSLHYGLFETADEPVTAAQARSTAWLFQQLPPAPLRLLEVGIGLSTTLGKLVHAGYQVTGLTPDPAQVRIAAERCPGTQVVHSTFEQYQTDEQYDLILFQESSQYIPTAELWQQIDRLLAPQGRVLVLDEFARDTHIAGLHALTTFLDTAAAHGYSLIKNHDHSTAAAHTVSYLQRTVAQLRPQLLATLPIDDAMLDHLQTANQRYQRHYAQGEYQYRYLEFIRPSPAQAA</sequence>
<dbReference type="GO" id="GO:0008168">
    <property type="term" value="F:methyltransferase activity"/>
    <property type="evidence" value="ECO:0007669"/>
    <property type="project" value="UniProtKB-KW"/>
</dbReference>
<evidence type="ECO:0000313" key="3">
    <source>
        <dbReference type="Proteomes" id="UP001180081"/>
    </source>
</evidence>
<organism evidence="2 3">
    <name type="scientific">Chitinimonas viridis</name>
    <dbReference type="NCBI Taxonomy" id="664880"/>
    <lineage>
        <taxon>Bacteria</taxon>
        <taxon>Pseudomonadati</taxon>
        <taxon>Pseudomonadota</taxon>
        <taxon>Betaproteobacteria</taxon>
        <taxon>Neisseriales</taxon>
        <taxon>Chitinibacteraceae</taxon>
        <taxon>Chitinimonas</taxon>
    </lineage>
</organism>